<feature type="compositionally biased region" description="Basic and acidic residues" evidence="1">
    <location>
        <begin position="275"/>
        <end position="288"/>
    </location>
</feature>
<feature type="region of interest" description="Disordered" evidence="1">
    <location>
        <begin position="275"/>
        <end position="315"/>
    </location>
</feature>
<organism evidence="2 3">
    <name type="scientific">Cinchona calisaya</name>
    <dbReference type="NCBI Taxonomy" id="153742"/>
    <lineage>
        <taxon>Eukaryota</taxon>
        <taxon>Viridiplantae</taxon>
        <taxon>Streptophyta</taxon>
        <taxon>Embryophyta</taxon>
        <taxon>Tracheophyta</taxon>
        <taxon>Spermatophyta</taxon>
        <taxon>Magnoliopsida</taxon>
        <taxon>eudicotyledons</taxon>
        <taxon>Gunneridae</taxon>
        <taxon>Pentapetalae</taxon>
        <taxon>asterids</taxon>
        <taxon>lamiids</taxon>
        <taxon>Gentianales</taxon>
        <taxon>Rubiaceae</taxon>
        <taxon>Cinchonoideae</taxon>
        <taxon>Cinchoneae</taxon>
        <taxon>Cinchona</taxon>
    </lineage>
</organism>
<dbReference type="Proteomes" id="UP001630127">
    <property type="component" value="Unassembled WGS sequence"/>
</dbReference>
<gene>
    <name evidence="2" type="ORF">ACH5RR_002260</name>
</gene>
<dbReference type="EMBL" id="JBJUIK010000001">
    <property type="protein sequence ID" value="KAL3538894.1"/>
    <property type="molecule type" value="Genomic_DNA"/>
</dbReference>
<feature type="compositionally biased region" description="Basic residues" evidence="1">
    <location>
        <begin position="137"/>
        <end position="152"/>
    </location>
</feature>
<keyword evidence="3" id="KW-1185">Reference proteome</keyword>
<reference evidence="2 3" key="1">
    <citation type="submission" date="2024-11" db="EMBL/GenBank/DDBJ databases">
        <title>A near-complete genome assembly of Cinchona calisaya.</title>
        <authorList>
            <person name="Lian D.C."/>
            <person name="Zhao X.W."/>
            <person name="Wei L."/>
        </authorList>
    </citation>
    <scope>NUCLEOTIDE SEQUENCE [LARGE SCALE GENOMIC DNA]</scope>
    <source>
        <tissue evidence="2">Nenye</tissue>
    </source>
</reference>
<dbReference type="Pfam" id="PF07816">
    <property type="entry name" value="DUF1645"/>
    <property type="match status" value="1"/>
</dbReference>
<dbReference type="PANTHER" id="PTHR33095:SF81">
    <property type="entry name" value="OS07G0619500 PROTEIN"/>
    <property type="match status" value="1"/>
</dbReference>
<feature type="region of interest" description="Disordered" evidence="1">
    <location>
        <begin position="110"/>
        <end position="220"/>
    </location>
</feature>
<feature type="compositionally biased region" description="Low complexity" evidence="1">
    <location>
        <begin position="203"/>
        <end position="217"/>
    </location>
</feature>
<dbReference type="PANTHER" id="PTHR33095">
    <property type="entry name" value="OS07G0619500 PROTEIN"/>
    <property type="match status" value="1"/>
</dbReference>
<evidence type="ECO:0000256" key="1">
    <source>
        <dbReference type="SAM" id="MobiDB-lite"/>
    </source>
</evidence>
<comment type="caution">
    <text evidence="2">The sequence shown here is derived from an EMBL/GenBank/DDBJ whole genome shotgun (WGS) entry which is preliminary data.</text>
</comment>
<evidence type="ECO:0008006" key="4">
    <source>
        <dbReference type="Google" id="ProtNLM"/>
    </source>
</evidence>
<protein>
    <recommendedName>
        <fullName evidence="4">Calmodulin-binding protein</fullName>
    </recommendedName>
</protein>
<proteinExistence type="predicted"/>
<feature type="compositionally biased region" description="Low complexity" evidence="1">
    <location>
        <begin position="172"/>
        <end position="181"/>
    </location>
</feature>
<feature type="compositionally biased region" description="Polar residues" evidence="1">
    <location>
        <begin position="182"/>
        <end position="194"/>
    </location>
</feature>
<accession>A0ABD3B745</accession>
<feature type="compositionally biased region" description="Low complexity" evidence="1">
    <location>
        <begin position="299"/>
        <end position="315"/>
    </location>
</feature>
<evidence type="ECO:0000313" key="2">
    <source>
        <dbReference type="EMBL" id="KAL3538894.1"/>
    </source>
</evidence>
<dbReference type="InterPro" id="IPR012442">
    <property type="entry name" value="DUF1645_plant"/>
</dbReference>
<name>A0ABD3B745_9GENT</name>
<sequence length="373" mass="41803">MEMEVITPSAAAPMDFNFDSTSTSPYITAPSSPQRFGTFFCSAPTSPTRATKFYAEVPFNWEEKPGIPKSQESLISNDYDHEDEDFAFDFSGQLETSSLSAADELFDGGKIKPLKLKPPPCFQADSLISPKSPRSSSPKKRLKEALSPRHRKIDTSFDPFAAALEQTRRESTTVSDPTTTTEFSNSNITSTQEQQRGRERSKQTSSSSRQKGTRSLSPFRVSDLLLDDHENNNQENLSNKQNSSDSSSSFSWFWYRKLKLKDLLLFRSASEGRKDELKKHSELRKKNEDEDLKNSSFRSIDSVGSSLSSSKRRSSGQISAHELHYTANRAVSEELKKKTFLPYKQGLLGCLGFNPGFPIHEISKIGSMTRARG</sequence>
<evidence type="ECO:0000313" key="3">
    <source>
        <dbReference type="Proteomes" id="UP001630127"/>
    </source>
</evidence>
<dbReference type="AlphaFoldDB" id="A0ABD3B745"/>